<gene>
    <name evidence="2" type="ORF">niasHT_033413</name>
</gene>
<dbReference type="EMBL" id="JBICBT010001390">
    <property type="protein sequence ID" value="KAL3069836.1"/>
    <property type="molecule type" value="Genomic_DNA"/>
</dbReference>
<keyword evidence="3" id="KW-1185">Reference proteome</keyword>
<reference evidence="2 3" key="1">
    <citation type="submission" date="2024-10" db="EMBL/GenBank/DDBJ databases">
        <authorList>
            <person name="Kim D."/>
        </authorList>
    </citation>
    <scope>NUCLEOTIDE SEQUENCE [LARGE SCALE GENOMIC DNA]</scope>
    <source>
        <strain evidence="2">BH-2024</strain>
    </source>
</reference>
<accession>A0ABD2HXU2</accession>
<evidence type="ECO:0008006" key="4">
    <source>
        <dbReference type="Google" id="ProtNLM"/>
    </source>
</evidence>
<dbReference type="AlphaFoldDB" id="A0ABD2HXU2"/>
<protein>
    <recommendedName>
        <fullName evidence="4">J domain-containing protein</fullName>
    </recommendedName>
</protein>
<organism evidence="2 3">
    <name type="scientific">Heterodera trifolii</name>
    <dbReference type="NCBI Taxonomy" id="157864"/>
    <lineage>
        <taxon>Eukaryota</taxon>
        <taxon>Metazoa</taxon>
        <taxon>Ecdysozoa</taxon>
        <taxon>Nematoda</taxon>
        <taxon>Chromadorea</taxon>
        <taxon>Rhabditida</taxon>
        <taxon>Tylenchina</taxon>
        <taxon>Tylenchomorpha</taxon>
        <taxon>Tylenchoidea</taxon>
        <taxon>Heteroderidae</taxon>
        <taxon>Heteroderinae</taxon>
        <taxon>Heterodera</taxon>
    </lineage>
</organism>
<keyword evidence="1" id="KW-0175">Coiled coil</keyword>
<comment type="caution">
    <text evidence="2">The sequence shown here is derived from an EMBL/GenBank/DDBJ whole genome shotgun (WGS) entry which is preliminary data.</text>
</comment>
<name>A0ABD2HXU2_9BILA</name>
<feature type="coiled-coil region" evidence="1">
    <location>
        <begin position="74"/>
        <end position="107"/>
    </location>
</feature>
<dbReference type="Proteomes" id="UP001620626">
    <property type="component" value="Unassembled WGS sequence"/>
</dbReference>
<evidence type="ECO:0000256" key="1">
    <source>
        <dbReference type="SAM" id="Coils"/>
    </source>
</evidence>
<evidence type="ECO:0000313" key="3">
    <source>
        <dbReference type="Proteomes" id="UP001620626"/>
    </source>
</evidence>
<proteinExistence type="predicted"/>
<sequence length="202" mass="23563">MHPDKVGAENAKLGAEATIVINELRQFVKEDTQKANQILTNERQLISESQFEFLTPNDIAKIFNQKIAAILEWKENARLAILEAEERHKLEEQLREIKMQIAELKRGGIIGSHSSSDLVNLAAQKMTNFKLFTLKKIPQSKLAKLNREHEQMAKKIEQHVDQEYLLIKAPKNNPSEVYKMWKQWESLAFTKDFYKQIEQKYN</sequence>
<evidence type="ECO:0000313" key="2">
    <source>
        <dbReference type="EMBL" id="KAL3069836.1"/>
    </source>
</evidence>